<accession>A0A834W4V0</accession>
<feature type="region of interest" description="Disordered" evidence="1">
    <location>
        <begin position="22"/>
        <end position="86"/>
    </location>
</feature>
<feature type="compositionally biased region" description="Acidic residues" evidence="1">
    <location>
        <begin position="62"/>
        <end position="84"/>
    </location>
</feature>
<organism evidence="2 3">
    <name type="scientific">Senna tora</name>
    <dbReference type="NCBI Taxonomy" id="362788"/>
    <lineage>
        <taxon>Eukaryota</taxon>
        <taxon>Viridiplantae</taxon>
        <taxon>Streptophyta</taxon>
        <taxon>Embryophyta</taxon>
        <taxon>Tracheophyta</taxon>
        <taxon>Spermatophyta</taxon>
        <taxon>Magnoliopsida</taxon>
        <taxon>eudicotyledons</taxon>
        <taxon>Gunneridae</taxon>
        <taxon>Pentapetalae</taxon>
        <taxon>rosids</taxon>
        <taxon>fabids</taxon>
        <taxon>Fabales</taxon>
        <taxon>Fabaceae</taxon>
        <taxon>Caesalpinioideae</taxon>
        <taxon>Cassia clade</taxon>
        <taxon>Senna</taxon>
    </lineage>
</organism>
<gene>
    <name evidence="2" type="ORF">G2W53_036493</name>
</gene>
<evidence type="ECO:0000256" key="1">
    <source>
        <dbReference type="SAM" id="MobiDB-lite"/>
    </source>
</evidence>
<comment type="caution">
    <text evidence="2">The sequence shown here is derived from an EMBL/GenBank/DDBJ whole genome shotgun (WGS) entry which is preliminary data.</text>
</comment>
<evidence type="ECO:0000313" key="2">
    <source>
        <dbReference type="EMBL" id="KAF7809750.1"/>
    </source>
</evidence>
<dbReference type="AlphaFoldDB" id="A0A834W4V0"/>
<proteinExistence type="predicted"/>
<evidence type="ECO:0000313" key="3">
    <source>
        <dbReference type="Proteomes" id="UP000634136"/>
    </source>
</evidence>
<reference evidence="2" key="1">
    <citation type="submission" date="2020-09" db="EMBL/GenBank/DDBJ databases">
        <title>Genome-Enabled Discovery of Anthraquinone Biosynthesis in Senna tora.</title>
        <authorList>
            <person name="Kang S.-H."/>
            <person name="Pandey R.P."/>
            <person name="Lee C.-M."/>
            <person name="Sim J.-S."/>
            <person name="Jeong J.-T."/>
            <person name="Choi B.-S."/>
            <person name="Jung M."/>
            <person name="Ginzburg D."/>
            <person name="Zhao K."/>
            <person name="Won S.Y."/>
            <person name="Oh T.-J."/>
            <person name="Yu Y."/>
            <person name="Kim N.-H."/>
            <person name="Lee O.R."/>
            <person name="Lee T.-H."/>
            <person name="Bashyal P."/>
            <person name="Kim T.-S."/>
            <person name="Lee W.-H."/>
            <person name="Kawkins C."/>
            <person name="Kim C.-K."/>
            <person name="Kim J.S."/>
            <person name="Ahn B.O."/>
            <person name="Rhee S.Y."/>
            <person name="Sohng J.K."/>
        </authorList>
    </citation>
    <scope>NUCLEOTIDE SEQUENCE</scope>
    <source>
        <tissue evidence="2">Leaf</tissue>
    </source>
</reference>
<feature type="compositionally biased region" description="Low complexity" evidence="1">
    <location>
        <begin position="22"/>
        <end position="49"/>
    </location>
</feature>
<dbReference type="Proteomes" id="UP000634136">
    <property type="component" value="Unassembled WGS sequence"/>
</dbReference>
<sequence>MVERGRVAEDDAALAGAAAGVVEEGPGAGASASRASLAGAGGEEISSSWEEGERGELAGDPLGEEEEEEASGDEAGEDDDEADDSGVVALGEGFLFSPSSSISLLNVDTNSTTYQLQNVHLSASHMRDTSPGSEAKIFLAANSPNSMFKWIWQPQAMPYKTRFLDRKAYCE</sequence>
<keyword evidence="3" id="KW-1185">Reference proteome</keyword>
<name>A0A834W4V0_9FABA</name>
<dbReference type="EMBL" id="JAAIUW010000011">
    <property type="protein sequence ID" value="KAF7809750.1"/>
    <property type="molecule type" value="Genomic_DNA"/>
</dbReference>
<protein>
    <submittedName>
        <fullName evidence="2">Pentatricopeptide repeat-containing protein</fullName>
    </submittedName>
</protein>